<dbReference type="EMBL" id="AZHE01000017">
    <property type="protein sequence ID" value="KHN96087.1"/>
    <property type="molecule type" value="Genomic_DNA"/>
</dbReference>
<dbReference type="AlphaFoldDB" id="A0A0B2WRG4"/>
<dbReference type="GeneID" id="63740390"/>
<proteinExistence type="predicted"/>
<dbReference type="RefSeq" id="XP_040677153.1">
    <property type="nucleotide sequence ID" value="XM_040824733.1"/>
</dbReference>
<dbReference type="InterPro" id="IPR036457">
    <property type="entry name" value="PPM-type-like_dom_sf"/>
</dbReference>
<dbReference type="OrthoDB" id="420076at2759"/>
<dbReference type="STRING" id="1081103.A0A0B2WRG4"/>
<keyword evidence="2" id="KW-1185">Reference proteome</keyword>
<accession>A0A0B2WRG4</accession>
<comment type="caution">
    <text evidence="1">The sequence shown here is derived from an EMBL/GenBank/DDBJ whole genome shotgun (WGS) entry which is preliminary data.</text>
</comment>
<organism evidence="1 2">
    <name type="scientific">Metarhizium album (strain ARSEF 1941)</name>
    <dbReference type="NCBI Taxonomy" id="1081103"/>
    <lineage>
        <taxon>Eukaryota</taxon>
        <taxon>Fungi</taxon>
        <taxon>Dikarya</taxon>
        <taxon>Ascomycota</taxon>
        <taxon>Pezizomycotina</taxon>
        <taxon>Sordariomycetes</taxon>
        <taxon>Hypocreomycetidae</taxon>
        <taxon>Hypocreales</taxon>
        <taxon>Clavicipitaceae</taxon>
        <taxon>Metarhizium</taxon>
    </lineage>
</organism>
<dbReference type="Proteomes" id="UP000030816">
    <property type="component" value="Unassembled WGS sequence"/>
</dbReference>
<reference evidence="1 2" key="1">
    <citation type="journal article" date="2014" name="Proc. Natl. Acad. Sci. U.S.A.">
        <title>Trajectory and genomic determinants of fungal-pathogen speciation and host adaptation.</title>
        <authorList>
            <person name="Hu X."/>
            <person name="Xiao G."/>
            <person name="Zheng P."/>
            <person name="Shang Y."/>
            <person name="Su Y."/>
            <person name="Zhang X."/>
            <person name="Liu X."/>
            <person name="Zhan S."/>
            <person name="St Leger R.J."/>
            <person name="Wang C."/>
        </authorList>
    </citation>
    <scope>NUCLEOTIDE SEQUENCE [LARGE SCALE GENOMIC DNA]</scope>
    <source>
        <strain evidence="1 2">ARSEF 1941</strain>
    </source>
</reference>
<evidence type="ECO:0000313" key="1">
    <source>
        <dbReference type="EMBL" id="KHN96087.1"/>
    </source>
</evidence>
<dbReference type="Gene3D" id="3.60.40.10">
    <property type="entry name" value="PPM-type phosphatase domain"/>
    <property type="match status" value="1"/>
</dbReference>
<evidence type="ECO:0000313" key="2">
    <source>
        <dbReference type="Proteomes" id="UP000030816"/>
    </source>
</evidence>
<sequence length="179" mass="18988">MSRTTSAALPHQPIPTSLTQLSRFKSAFRNLDARIMNEAKPAAQGSAKPASAAVVAAMAPAVSGSCALASMYDPATSLSRDQTGFNHGELRCLDESHPGEIEDVIDPKTGRLLGIAATRASGDHRRKAYQDAVESLQPNSHGLAERPKYATLSCMTAEPEVITRKVAKKESVILASYGP</sequence>
<name>A0A0B2WRG4_METAS</name>
<protein>
    <submittedName>
        <fullName evidence="1">Protein phosphatase 2C-like protein</fullName>
    </submittedName>
</protein>
<gene>
    <name evidence="1" type="ORF">MAM_05935</name>
</gene>
<dbReference type="HOGENOM" id="CLU_1503763_0_0_1"/>